<dbReference type="Gene3D" id="2.40.10.10">
    <property type="entry name" value="Trypsin-like serine proteases"/>
    <property type="match status" value="2"/>
</dbReference>
<dbReference type="EMBL" id="DS469513">
    <property type="protein sequence ID" value="EDO48603.1"/>
    <property type="molecule type" value="Genomic_DNA"/>
</dbReference>
<feature type="non-terminal residue" evidence="4">
    <location>
        <position position="1"/>
    </location>
</feature>
<dbReference type="PANTHER" id="PTHR15462">
    <property type="entry name" value="SERINE PROTEASE"/>
    <property type="match status" value="1"/>
</dbReference>
<evidence type="ECO:0000259" key="3">
    <source>
        <dbReference type="Pfam" id="PF00089"/>
    </source>
</evidence>
<comment type="similarity">
    <text evidence="1">Belongs to the peptidase S1 family.</text>
</comment>
<dbReference type="eggNOG" id="ENOG502QTW6">
    <property type="taxonomic scope" value="Eukaryota"/>
</dbReference>
<dbReference type="GO" id="GO:0006508">
    <property type="term" value="P:proteolysis"/>
    <property type="evidence" value="ECO:0007669"/>
    <property type="project" value="InterPro"/>
</dbReference>
<evidence type="ECO:0000313" key="5">
    <source>
        <dbReference type="Proteomes" id="UP000001593"/>
    </source>
</evidence>
<dbReference type="HOGENOM" id="CLU_055829_1_0_1"/>
<protein>
    <recommendedName>
        <fullName evidence="3">Peptidase S1 domain-containing protein</fullName>
    </recommendedName>
</protein>
<dbReference type="GO" id="GO:0004252">
    <property type="term" value="F:serine-type endopeptidase activity"/>
    <property type="evidence" value="ECO:0007669"/>
    <property type="project" value="InterPro"/>
</dbReference>
<name>A7RJ15_NEMVE</name>
<evidence type="ECO:0000256" key="1">
    <source>
        <dbReference type="ARBA" id="ARBA00007664"/>
    </source>
</evidence>
<feature type="non-terminal residue" evidence="4">
    <location>
        <position position="241"/>
    </location>
</feature>
<keyword evidence="2" id="KW-0732">Signal</keyword>
<dbReference type="FunCoup" id="A7RJ15">
    <property type="interactions" value="37"/>
</dbReference>
<dbReference type="PANTHER" id="PTHR15462:SF8">
    <property type="entry name" value="SERINE PROTEASE"/>
    <property type="match status" value="1"/>
</dbReference>
<keyword evidence="5" id="KW-1185">Reference proteome</keyword>
<dbReference type="InterPro" id="IPR043504">
    <property type="entry name" value="Peptidase_S1_PA_chymotrypsin"/>
</dbReference>
<dbReference type="AlphaFoldDB" id="A7RJ15"/>
<dbReference type="PROSITE" id="PS00134">
    <property type="entry name" value="TRYPSIN_HIS"/>
    <property type="match status" value="1"/>
</dbReference>
<proteinExistence type="inferred from homology"/>
<evidence type="ECO:0000256" key="2">
    <source>
        <dbReference type="ARBA" id="ARBA00022729"/>
    </source>
</evidence>
<dbReference type="Pfam" id="PF00089">
    <property type="entry name" value="Trypsin"/>
    <property type="match status" value="1"/>
</dbReference>
<reference evidence="4 5" key="1">
    <citation type="journal article" date="2007" name="Science">
        <title>Sea anemone genome reveals ancestral eumetazoan gene repertoire and genomic organization.</title>
        <authorList>
            <person name="Putnam N.H."/>
            <person name="Srivastava M."/>
            <person name="Hellsten U."/>
            <person name="Dirks B."/>
            <person name="Chapman J."/>
            <person name="Salamov A."/>
            <person name="Terry A."/>
            <person name="Shapiro H."/>
            <person name="Lindquist E."/>
            <person name="Kapitonov V.V."/>
            <person name="Jurka J."/>
            <person name="Genikhovich G."/>
            <person name="Grigoriev I.V."/>
            <person name="Lucas S.M."/>
            <person name="Steele R.E."/>
            <person name="Finnerty J.R."/>
            <person name="Technau U."/>
            <person name="Martindale M.Q."/>
            <person name="Rokhsar D.S."/>
        </authorList>
    </citation>
    <scope>NUCLEOTIDE SEQUENCE [LARGE SCALE GENOMIC DNA]</scope>
    <source>
        <strain evidence="5">CH2 X CH6</strain>
    </source>
</reference>
<dbReference type="OrthoDB" id="10037376at2759"/>
<dbReference type="PhylomeDB" id="A7RJ15"/>
<gene>
    <name evidence="4" type="ORF">NEMVEDRAFT_v1g83199</name>
</gene>
<sequence length="241" mass="28291">RNSRELYGRHRRYYIRTYTYAERYPFHTVVKLSTGCTGTLVSPRHVLTAAHCLHTGRDYTKGFRTLRVGFLLRNRTFQWVDAVQAKLPLAWTMGQDPDASRYDYAIVRLAQRHKRRYMSITYSEDERFGRDTKIHFTAFEDDKPSNTIWYRTCFIRTQTNDMLYHCCDAQPGSSGAGIYASYTDKETGVQNRRIIGVFSGNRNVPYHPWWPYVGCPPIWRGNFNAGIRLNSLKFEQICSWL</sequence>
<dbReference type="InterPro" id="IPR009003">
    <property type="entry name" value="Peptidase_S1_PA"/>
</dbReference>
<dbReference type="InParanoid" id="A7RJ15"/>
<dbReference type="InterPro" id="IPR001254">
    <property type="entry name" value="Trypsin_dom"/>
</dbReference>
<accession>A7RJ15</accession>
<feature type="domain" description="Peptidase S1" evidence="3">
    <location>
        <begin position="22"/>
        <end position="117"/>
    </location>
</feature>
<dbReference type="InterPro" id="IPR018114">
    <property type="entry name" value="TRYPSIN_HIS"/>
</dbReference>
<dbReference type="KEGG" id="nve:5520742"/>
<organism evidence="4 5">
    <name type="scientific">Nematostella vectensis</name>
    <name type="common">Starlet sea anemone</name>
    <dbReference type="NCBI Taxonomy" id="45351"/>
    <lineage>
        <taxon>Eukaryota</taxon>
        <taxon>Metazoa</taxon>
        <taxon>Cnidaria</taxon>
        <taxon>Anthozoa</taxon>
        <taxon>Hexacorallia</taxon>
        <taxon>Actiniaria</taxon>
        <taxon>Edwardsiidae</taxon>
        <taxon>Nematostella</taxon>
    </lineage>
</organism>
<evidence type="ECO:0000313" key="4">
    <source>
        <dbReference type="EMBL" id="EDO48603.1"/>
    </source>
</evidence>
<dbReference type="InterPro" id="IPR050966">
    <property type="entry name" value="Glutamyl_endopeptidase"/>
</dbReference>
<dbReference type="Proteomes" id="UP000001593">
    <property type="component" value="Unassembled WGS sequence"/>
</dbReference>
<dbReference type="SUPFAM" id="SSF50494">
    <property type="entry name" value="Trypsin-like serine proteases"/>
    <property type="match status" value="1"/>
</dbReference>
<dbReference type="OMA" id="DGRFNIQ"/>